<dbReference type="STRING" id="1890364.A0A2P6NYC7"/>
<evidence type="ECO:0000256" key="10">
    <source>
        <dbReference type="ARBA" id="ARBA00023004"/>
    </source>
</evidence>
<keyword evidence="8" id="KW-0418">Kinase</keyword>
<dbReference type="InParanoid" id="A0A2P6NYC7"/>
<comment type="similarity">
    <text evidence="2">Belongs to the GHMP kinase family. Mevalonate kinase subfamily.</text>
</comment>
<dbReference type="Gene3D" id="3.40.50.10330">
    <property type="entry name" value="Probable inorganic polyphosphate/atp-NAD kinase, domain 1"/>
    <property type="match status" value="1"/>
</dbReference>
<comment type="caution">
    <text evidence="16">The sequence shown here is derived from an EMBL/GenBank/DDBJ whole genome shotgun (WGS) entry which is preliminary data.</text>
</comment>
<dbReference type="SUPFAM" id="SSF111331">
    <property type="entry name" value="NAD kinase/diacylglycerol kinase-like"/>
    <property type="match status" value="1"/>
</dbReference>
<evidence type="ECO:0000256" key="3">
    <source>
        <dbReference type="ARBA" id="ARBA00012103"/>
    </source>
</evidence>
<dbReference type="InterPro" id="IPR006204">
    <property type="entry name" value="GHMP_kinase_N_dom"/>
</dbReference>
<dbReference type="InterPro" id="IPR019591">
    <property type="entry name" value="Mrp/NBP35_ATP-bd"/>
</dbReference>
<dbReference type="GO" id="GO:0005524">
    <property type="term" value="F:ATP binding"/>
    <property type="evidence" value="ECO:0007669"/>
    <property type="project" value="UniProtKB-KW"/>
</dbReference>
<dbReference type="GO" id="GO:0016226">
    <property type="term" value="P:iron-sulfur cluster assembly"/>
    <property type="evidence" value="ECO:0007669"/>
    <property type="project" value="InterPro"/>
</dbReference>
<dbReference type="Gene3D" id="2.60.200.40">
    <property type="match status" value="2"/>
</dbReference>
<dbReference type="SMART" id="SM00046">
    <property type="entry name" value="DAGKc"/>
    <property type="match status" value="1"/>
</dbReference>
<name>A0A2P6NYC7_9EUKA</name>
<dbReference type="PANTHER" id="PTHR23264:SF21">
    <property type="entry name" value="NUCLEOTIDE BINDING PROTEIN 1-LIKE PROTEIN"/>
    <property type="match status" value="1"/>
</dbReference>
<comment type="pathway">
    <text evidence="13">Isoprenoid biosynthesis; isopentenyl diphosphate biosynthesis via mevalonate pathway; isopentenyl diphosphate from (R)-mevalonate: step 1/3.</text>
</comment>
<dbReference type="GO" id="GO:0005829">
    <property type="term" value="C:cytosol"/>
    <property type="evidence" value="ECO:0007669"/>
    <property type="project" value="TreeGrafter"/>
</dbReference>
<dbReference type="Gene3D" id="3.40.50.300">
    <property type="entry name" value="P-loop containing nucleotide triphosphate hydrolases"/>
    <property type="match status" value="1"/>
</dbReference>
<proteinExistence type="inferred from homology"/>
<sequence length="1181" mass="128882">MSRIKASAPGKVILFGEHSVVYGKKAIATAVDLRTHCTLSRQDAAPDTSRLIASLADVSIHLSWDIADLLPFRDADRDVTVNRLLSSTDDLIERGGGGPAVLSAGEKKAVVVLVYLYLHISREASNGEEIRLDVMSSLPIGAGMGSSAAYCVSISSVLLADLHSWNVSALDETKLQNINDWAFSGERILHGTPSGVDNTVSTYGRTISFSKSQGIMSIDHIRVPQLKYLLINTMVPRSTSELVKRVKDRLEEYPEETNDRLQRMDEIAHRFKKISESVHITEEDYHSIDRLIEENQSILDTLGVGHEKITKIKEIARRHGYASKLTGAGGGGCTLIFLRDRSSEEVVSLLLTKELTNEGFVVYPISVSSEGVIIQNVKHPHLSKLGEILHIHKHEEQTTVLEDTSTGSKVHVVFAEDRVPNASAHDANSPSVERARFAAQPGFALRPSLSNPNQHLELSDFSSSRTVDFDEDYLEDIHNSQRLDIGSDSSKYDDYMPPTMSKPSGAVKEEDYLEDIHNSQRLDIGSDSSKFDDYMPPTMSKPSGAVKIDVRRVRILYNPMSGAKKGEAFAKESKIVLEANGIQVDMVPLERKGHGEELCETMSVEGIDVVCCLGGDGTFHECVNGYMKRQDDARLRVPLAVLPGGTGNSFALELSGSTKLKVALEHIMRGLAAPIDIGEMYFPTDNSKIYSFNSLHWGMASKVNVTAEKLRWMGKAIRYTTAALVELLKGTKTLAIIEGIGADGKRFELRDEFSVCIANLIQTAAKGMKLAPDAKLNDGLIDVILIRSSHTGDLAKVFKKFYDGTHKELEFVDYIQCKSFSIIPFQKDDPTLISEESDPQVSEEILDIDGELKGITPFKCTVLQKSLAGCGCATKEDDTKSLLPEECPSNTDQQGRGTICQGCPGQETCKSGTGVQPDAAKIALRMNPISHKILVLSGKGGVGKSTVATQLSLALSRRGKKVGILDVDICGPSVPQIMGVPRGEIINSNWGWLPVKHPVHPVSVMSVGFMNSTDRAVIWRGPKKTNLIRQFLSETFWSKLDYLLFDTPPGTSDEHISVVSALKNSNPDGALIVTTGNGLSLTTVGKEITFCRKIGIPILGIIENMSSLVCPCCDEQSELYPSDACASFAEKFGVPFLGKIPLDQRVTVAMDTGQCPHCAHPDSPTVAAVEHILDRITGNKN</sequence>
<dbReference type="PROSITE" id="PS00627">
    <property type="entry name" value="GHMP_KINASES_ATP"/>
    <property type="match status" value="1"/>
</dbReference>
<keyword evidence="12" id="KW-0443">Lipid metabolism</keyword>
<dbReference type="InterPro" id="IPR016064">
    <property type="entry name" value="NAD/diacylglycerol_kinase_sf"/>
</dbReference>
<gene>
    <name evidence="16" type="ORF">PROFUN_00400</name>
</gene>
<dbReference type="Pfam" id="PF10609">
    <property type="entry name" value="ParA"/>
    <property type="match status" value="1"/>
</dbReference>
<dbReference type="UniPathway" id="UPA00057">
    <property type="reaction ID" value="UER00098"/>
</dbReference>
<evidence type="ECO:0000256" key="5">
    <source>
        <dbReference type="ARBA" id="ARBA00022679"/>
    </source>
</evidence>
<dbReference type="Gene3D" id="3.30.70.890">
    <property type="entry name" value="GHMP kinase, C-terminal domain"/>
    <property type="match status" value="1"/>
</dbReference>
<dbReference type="SUPFAM" id="SSF54211">
    <property type="entry name" value="Ribosomal protein S5 domain 2-like"/>
    <property type="match status" value="1"/>
</dbReference>
<dbReference type="EMBL" id="MDYQ01000007">
    <property type="protein sequence ID" value="PRP88932.1"/>
    <property type="molecule type" value="Genomic_DNA"/>
</dbReference>
<keyword evidence="17" id="KW-1185">Reference proteome</keyword>
<protein>
    <recommendedName>
        <fullName evidence="3">mevalonate kinase</fullName>
        <ecNumber evidence="3">2.7.1.36</ecNumber>
    </recommendedName>
</protein>
<dbReference type="InterPro" id="IPR006203">
    <property type="entry name" value="GHMP_knse_ATP-bd_CS"/>
</dbReference>
<dbReference type="SUPFAM" id="SSF52540">
    <property type="entry name" value="P-loop containing nucleoside triphosphate hydrolases"/>
    <property type="match status" value="1"/>
</dbReference>
<dbReference type="InterPro" id="IPR014721">
    <property type="entry name" value="Ribsml_uS5_D2-typ_fold_subgr"/>
</dbReference>
<feature type="region of interest" description="Disordered" evidence="14">
    <location>
        <begin position="484"/>
        <end position="505"/>
    </location>
</feature>
<dbReference type="GO" id="GO:0051536">
    <property type="term" value="F:iron-sulfur cluster binding"/>
    <property type="evidence" value="ECO:0007669"/>
    <property type="project" value="UniProtKB-KW"/>
</dbReference>
<evidence type="ECO:0000256" key="11">
    <source>
        <dbReference type="ARBA" id="ARBA00023014"/>
    </source>
</evidence>
<dbReference type="InterPro" id="IPR001206">
    <property type="entry name" value="Diacylglycerol_kinase_cat_dom"/>
</dbReference>
<evidence type="ECO:0000256" key="2">
    <source>
        <dbReference type="ARBA" id="ARBA00006495"/>
    </source>
</evidence>
<dbReference type="SUPFAM" id="SSF55060">
    <property type="entry name" value="GHMP Kinase, C-terminal domain"/>
    <property type="match status" value="1"/>
</dbReference>
<evidence type="ECO:0000256" key="14">
    <source>
        <dbReference type="SAM" id="MobiDB-lite"/>
    </source>
</evidence>
<keyword evidence="11" id="KW-0411">Iron-sulfur</keyword>
<dbReference type="InterPro" id="IPR006205">
    <property type="entry name" value="Mev_gal_kin"/>
</dbReference>
<feature type="domain" description="DAGKc" evidence="15">
    <location>
        <begin position="548"/>
        <end position="684"/>
    </location>
</feature>
<dbReference type="Proteomes" id="UP000241769">
    <property type="component" value="Unassembled WGS sequence"/>
</dbReference>
<dbReference type="CDD" id="cd02037">
    <property type="entry name" value="Mrp_NBP35"/>
    <property type="match status" value="1"/>
</dbReference>
<dbReference type="InterPro" id="IPR033756">
    <property type="entry name" value="YlxH/NBP35"/>
</dbReference>
<dbReference type="GO" id="GO:0004496">
    <property type="term" value="F:mevalonate kinase activity"/>
    <property type="evidence" value="ECO:0007669"/>
    <property type="project" value="UniProtKB-EC"/>
</dbReference>
<dbReference type="PANTHER" id="PTHR23264">
    <property type="entry name" value="NUCLEOTIDE-BINDING PROTEIN NBP35 YEAST -RELATED"/>
    <property type="match status" value="1"/>
</dbReference>
<keyword evidence="9" id="KW-0067">ATP-binding</keyword>
<evidence type="ECO:0000256" key="7">
    <source>
        <dbReference type="ARBA" id="ARBA00022741"/>
    </source>
</evidence>
<evidence type="ECO:0000256" key="13">
    <source>
        <dbReference type="ARBA" id="ARBA00029438"/>
    </source>
</evidence>
<dbReference type="GO" id="GO:0046872">
    <property type="term" value="F:metal ion binding"/>
    <property type="evidence" value="ECO:0007669"/>
    <property type="project" value="UniProtKB-KW"/>
</dbReference>
<keyword evidence="6" id="KW-0479">Metal-binding</keyword>
<evidence type="ECO:0000259" key="15">
    <source>
        <dbReference type="PROSITE" id="PS50146"/>
    </source>
</evidence>
<dbReference type="NCBIfam" id="TIGR00549">
    <property type="entry name" value="mevalon_kin"/>
    <property type="match status" value="1"/>
</dbReference>
<keyword evidence="10" id="KW-0408">Iron</keyword>
<dbReference type="Pfam" id="PF19279">
    <property type="entry name" value="YegS_C"/>
    <property type="match status" value="1"/>
</dbReference>
<dbReference type="EC" id="2.7.1.36" evidence="3"/>
<dbReference type="PROSITE" id="PS50146">
    <property type="entry name" value="DAGK"/>
    <property type="match status" value="1"/>
</dbReference>
<organism evidence="16 17">
    <name type="scientific">Planoprotostelium fungivorum</name>
    <dbReference type="NCBI Taxonomy" id="1890364"/>
    <lineage>
        <taxon>Eukaryota</taxon>
        <taxon>Amoebozoa</taxon>
        <taxon>Evosea</taxon>
        <taxon>Variosea</taxon>
        <taxon>Cavosteliida</taxon>
        <taxon>Cavosteliaceae</taxon>
        <taxon>Planoprotostelium</taxon>
    </lineage>
</organism>
<dbReference type="OrthoDB" id="16101at2759"/>
<comment type="subcellular location">
    <subcellularLocation>
        <location evidence="1">Cytoplasm</location>
    </subcellularLocation>
</comment>
<dbReference type="InterPro" id="IPR017438">
    <property type="entry name" value="ATP-NAD_kinase_N"/>
</dbReference>
<dbReference type="InterPro" id="IPR020568">
    <property type="entry name" value="Ribosomal_Su5_D2-typ_SF"/>
</dbReference>
<dbReference type="InterPro" id="IPR027417">
    <property type="entry name" value="P-loop_NTPase"/>
</dbReference>
<evidence type="ECO:0000313" key="16">
    <source>
        <dbReference type="EMBL" id="PRP88932.1"/>
    </source>
</evidence>
<dbReference type="AlphaFoldDB" id="A0A2P6NYC7"/>
<dbReference type="GO" id="GO:0140663">
    <property type="term" value="F:ATP-dependent FeS chaperone activity"/>
    <property type="evidence" value="ECO:0007669"/>
    <property type="project" value="InterPro"/>
</dbReference>
<keyword evidence="4" id="KW-0444">Lipid biosynthesis</keyword>
<dbReference type="HAMAP" id="MF_02040">
    <property type="entry name" value="Mrp_NBP35"/>
    <property type="match status" value="1"/>
</dbReference>
<dbReference type="InterPro" id="IPR045540">
    <property type="entry name" value="YegS/DAGK_C"/>
</dbReference>
<dbReference type="Pfam" id="PF08544">
    <property type="entry name" value="GHMP_kinases_C"/>
    <property type="match status" value="1"/>
</dbReference>
<reference evidence="16 17" key="1">
    <citation type="journal article" date="2018" name="Genome Biol. Evol.">
        <title>Multiple Roots of Fruiting Body Formation in Amoebozoa.</title>
        <authorList>
            <person name="Hillmann F."/>
            <person name="Forbes G."/>
            <person name="Novohradska S."/>
            <person name="Ferling I."/>
            <person name="Riege K."/>
            <person name="Groth M."/>
            <person name="Westermann M."/>
            <person name="Marz M."/>
            <person name="Spaller T."/>
            <person name="Winckler T."/>
            <person name="Schaap P."/>
            <person name="Glockner G."/>
        </authorList>
    </citation>
    <scope>NUCLEOTIDE SEQUENCE [LARGE SCALE GENOMIC DNA]</scope>
    <source>
        <strain evidence="16 17">Jena</strain>
    </source>
</reference>
<evidence type="ECO:0000313" key="17">
    <source>
        <dbReference type="Proteomes" id="UP000241769"/>
    </source>
</evidence>
<dbReference type="Pfam" id="PF00288">
    <property type="entry name" value="GHMP_kinases_N"/>
    <property type="match status" value="1"/>
</dbReference>
<accession>A0A2P6NYC7</accession>
<dbReference type="Pfam" id="PF00781">
    <property type="entry name" value="DAGK_cat"/>
    <property type="match status" value="1"/>
</dbReference>
<evidence type="ECO:0000256" key="4">
    <source>
        <dbReference type="ARBA" id="ARBA00022516"/>
    </source>
</evidence>
<evidence type="ECO:0000256" key="1">
    <source>
        <dbReference type="ARBA" id="ARBA00004496"/>
    </source>
</evidence>
<dbReference type="InterPro" id="IPR036554">
    <property type="entry name" value="GHMP_kinase_C_sf"/>
</dbReference>
<dbReference type="PRINTS" id="PR00959">
    <property type="entry name" value="MEVGALKINASE"/>
</dbReference>
<evidence type="ECO:0000256" key="8">
    <source>
        <dbReference type="ARBA" id="ARBA00022777"/>
    </source>
</evidence>
<dbReference type="InterPro" id="IPR013750">
    <property type="entry name" value="GHMP_kinase_C_dom"/>
</dbReference>
<evidence type="ECO:0000256" key="9">
    <source>
        <dbReference type="ARBA" id="ARBA00022840"/>
    </source>
</evidence>
<keyword evidence="5" id="KW-0808">Transferase</keyword>
<dbReference type="Gene3D" id="3.30.230.10">
    <property type="match status" value="1"/>
</dbReference>
<dbReference type="GO" id="GO:0019287">
    <property type="term" value="P:isopentenyl diphosphate biosynthetic process, mevalonate pathway"/>
    <property type="evidence" value="ECO:0007669"/>
    <property type="project" value="UniProtKB-UniPathway"/>
</dbReference>
<keyword evidence="7" id="KW-0547">Nucleotide-binding</keyword>
<evidence type="ECO:0000256" key="12">
    <source>
        <dbReference type="ARBA" id="ARBA00023098"/>
    </source>
</evidence>
<evidence type="ECO:0000256" key="6">
    <source>
        <dbReference type="ARBA" id="ARBA00022723"/>
    </source>
</evidence>